<feature type="region of interest" description="Disordered" evidence="1">
    <location>
        <begin position="303"/>
        <end position="388"/>
    </location>
</feature>
<evidence type="ECO:0000256" key="1">
    <source>
        <dbReference type="SAM" id="MobiDB-lite"/>
    </source>
</evidence>
<proteinExistence type="predicted"/>
<feature type="region of interest" description="Disordered" evidence="1">
    <location>
        <begin position="999"/>
        <end position="1114"/>
    </location>
</feature>
<dbReference type="EMBL" id="LC738881">
    <property type="protein sequence ID" value="BDT63162.1"/>
    <property type="molecule type" value="Genomic_DNA"/>
</dbReference>
<feature type="compositionally biased region" description="Low complexity" evidence="1">
    <location>
        <begin position="966"/>
        <end position="983"/>
    </location>
</feature>
<feature type="compositionally biased region" description="Low complexity" evidence="1">
    <location>
        <begin position="942"/>
        <end position="951"/>
    </location>
</feature>
<protein>
    <submittedName>
        <fullName evidence="2">Uncharacterized protein</fullName>
    </submittedName>
</protein>
<feature type="compositionally biased region" description="Basic residues" evidence="1">
    <location>
        <begin position="1053"/>
        <end position="1068"/>
    </location>
</feature>
<sequence>MFYSVFHFVNSVRLFASSLRTTPSDRSPSLLIEKLSQLDGGKQHDSVEAAKRRIDEVSKMGLCLILPSLECRDPHRATEKLEYSIKSQHTETPLESVNPQLLVDFCNRCAMAGNDTLKTLETVEDNIWKHSVMKSAPDPTGLPALLKAALARRGGGSEDEEECVAPGEAAAAEDDEFEHRLRGPAGFSPVGEKTNFTLKEDGVRDILEELADTIRKRAIMLPPFHVRGDGSAEQLREDINLHVKTSLDLLYDKYVNCVVQHQKKRLGQASAGLLNMENNDRMNQSTRSLVKKYMGQACRYYGGTSRPFEAEDTPSRVHLDRKKKRDRATVQRPPSSESDGEGEDCTPTPSWKVRKLERPNTAKSSTHVRAHSHSPSTSAPRAKPDSASKEGITANMELFKTMLEYLDARPTEQLEFWQDFPQYPELGSAEEVEIASLEMFPLPAIPLKNGVPFLDGGIEPNIRPYKALHQTHLEKFVVDMLYTTLVVPVRERKEEVLCRNFLVGNNSSAACKRARTKLIKNFFTGQYLSAVFDSKVEMHHRTELMKRIFKNIKTANLNDIIFLGADPFVAIARGCFRCLFTNNVMRPNNFRMPLHMYITLATAINQGLLFAGWRGPTVPGISFHVGNTRDLSHGYALHILRLGMYTWGKLKPGQYPYPHVFPEEHTIGGERVVLAPLAYSNGRSVVGLMKQTSYKFNSSTLFRAQPQPQPSADTNEIQVYVIEDSDEEMDAPPAALHEAGSKGDFEEPVALRQAEAEADVQLAAEVEADVELAAEAEVRLAAEADVELAAEADVELAAEADFELAAEAEAEVRLAVQSIVSTEDALIEMTTPPPPEDLPQPTSSSPKYLTLPALSSSRNSPLPAPSSLRNSPQPAPEDKGTTPQKSAPPTPGTPPTELPGANNSCSPVPQDIDAHIDIIENSDAFAAERAAASTTEEEGAPEETAAPGSPSMTDGNEIKKERRSSDGFGSSSGLASPSSCTSGLAELRSIARKVKKACIYTSSSSSSSSSSSNNSDSSSSTSSSSSSDESSPEIERDDSHRCKGGEKGASKEAKRKARAKKLKKARKEKKQEKKAGKTKKEDQKKDEKREKKEGGKEERGEEPTPSKFPLLNAILVDDLEEGELDDLLPRIPSPISPVMTPPSKRVFDFEIGYGPPYDSRRRRSSSRRRSRTPRRSVSRTPRRSGNNSRSSISRSRERTSMDRRSKRNFEDRNNKSPTNSRRNRKGKETNERRDKTGLGSRFVSSSKHDSAYIQQHSEPRKSYGSYGGGAPYPLAWADQPTHREGYSQREPVYRLMKNLERKRPFGTTSDSPRRTAF</sequence>
<feature type="region of interest" description="Disordered" evidence="1">
    <location>
        <begin position="828"/>
        <end position="983"/>
    </location>
</feature>
<feature type="region of interest" description="Disordered" evidence="1">
    <location>
        <begin position="1127"/>
        <end position="1266"/>
    </location>
</feature>
<accession>A0A9C7BRC7</accession>
<feature type="compositionally biased region" description="Pro residues" evidence="1">
    <location>
        <begin position="886"/>
        <end position="897"/>
    </location>
</feature>
<feature type="compositionally biased region" description="Low complexity" evidence="1">
    <location>
        <begin position="1001"/>
        <end position="1029"/>
    </location>
</feature>
<feature type="compositionally biased region" description="Basic and acidic residues" evidence="1">
    <location>
        <begin position="1033"/>
        <end position="1052"/>
    </location>
</feature>
<dbReference type="PANTHER" id="PTHR45733">
    <property type="entry name" value="FORMIN-J"/>
    <property type="match status" value="1"/>
</dbReference>
<feature type="compositionally biased region" description="Basic and acidic residues" evidence="1">
    <location>
        <begin position="1226"/>
        <end position="1236"/>
    </location>
</feature>
<evidence type="ECO:0000313" key="2">
    <source>
        <dbReference type="EMBL" id="BDT63162.1"/>
    </source>
</evidence>
<dbReference type="InterPro" id="IPR051144">
    <property type="entry name" value="Formin_homology_domain"/>
</dbReference>
<reference evidence="2" key="1">
    <citation type="submission" date="2022-10" db="EMBL/GenBank/DDBJ databases">
        <title>Genome sequences of endogenous nimaviruses in decapod crustaceans.</title>
        <authorList>
            <person name="Kawato S."/>
            <person name="Nozaki R."/>
            <person name="Kondo H."/>
            <person name="Hirono I."/>
        </authorList>
    </citation>
    <scope>NUCLEOTIDE SEQUENCE</scope>
    <source>
        <strain evidence="2">Fukuoka2019</strain>
    </source>
</reference>
<feature type="compositionally biased region" description="Basic and acidic residues" evidence="1">
    <location>
        <begin position="1194"/>
        <end position="1214"/>
    </location>
</feature>
<feature type="compositionally biased region" description="Polar residues" evidence="1">
    <location>
        <begin position="843"/>
        <end position="860"/>
    </location>
</feature>
<feature type="compositionally biased region" description="Basic residues" evidence="1">
    <location>
        <begin position="1160"/>
        <end position="1182"/>
    </location>
</feature>
<feature type="compositionally biased region" description="Basic and acidic residues" evidence="1">
    <location>
        <begin position="956"/>
        <end position="965"/>
    </location>
</feature>
<organism evidence="2">
    <name type="scientific">Sicyonia whispovirus</name>
    <dbReference type="NCBI Taxonomy" id="2984283"/>
    <lineage>
        <taxon>Viruses</taxon>
        <taxon>Viruses incertae sedis</taxon>
        <taxon>Naldaviricetes</taxon>
        <taxon>Nimaviridae</taxon>
        <taxon>Whispovirus</taxon>
    </lineage>
</organism>
<feature type="compositionally biased region" description="Low complexity" evidence="1">
    <location>
        <begin position="1183"/>
        <end position="1193"/>
    </location>
</feature>
<feature type="compositionally biased region" description="Basic and acidic residues" evidence="1">
    <location>
        <begin position="1069"/>
        <end position="1104"/>
    </location>
</feature>
<name>A0A9C7BRC7_9VIRU</name>